<keyword evidence="5 10" id="KW-0547">Nucleotide-binding</keyword>
<keyword evidence="3 11" id="KW-0723">Serine/threonine-protein kinase</keyword>
<dbReference type="InterPro" id="IPR017441">
    <property type="entry name" value="Protein_kinase_ATP_BS"/>
</dbReference>
<evidence type="ECO:0000256" key="8">
    <source>
        <dbReference type="ARBA" id="ARBA00023136"/>
    </source>
</evidence>
<dbReference type="InterPro" id="IPR000719">
    <property type="entry name" value="Prot_kinase_dom"/>
</dbReference>
<proteinExistence type="inferred from homology"/>
<reference evidence="13 14" key="1">
    <citation type="journal article" date="2024" name="G3 (Bethesda)">
        <title>Genome assembly of Hibiscus sabdariffa L. provides insights into metabolisms of medicinal natural products.</title>
        <authorList>
            <person name="Kim T."/>
        </authorList>
    </citation>
    <scope>NUCLEOTIDE SEQUENCE [LARGE SCALE GENOMIC DNA]</scope>
    <source>
        <strain evidence="13">TK-2024</strain>
        <tissue evidence="13">Old leaves</tissue>
    </source>
</reference>
<name>A0ABR2SL27_9ROSI</name>
<keyword evidence="9" id="KW-0449">Lipoprotein</keyword>
<comment type="similarity">
    <text evidence="11">Belongs to the protein kinase superfamily.</text>
</comment>
<evidence type="ECO:0000313" key="14">
    <source>
        <dbReference type="Proteomes" id="UP001396334"/>
    </source>
</evidence>
<evidence type="ECO:0000256" key="10">
    <source>
        <dbReference type="PROSITE-ProRule" id="PRU10141"/>
    </source>
</evidence>
<evidence type="ECO:0000256" key="7">
    <source>
        <dbReference type="ARBA" id="ARBA00022840"/>
    </source>
</evidence>
<protein>
    <recommendedName>
        <fullName evidence="12">Protein kinase domain-containing protein</fullName>
    </recommendedName>
</protein>
<dbReference type="PANTHER" id="PTHR47985">
    <property type="entry name" value="OS07G0668900 PROTEIN"/>
    <property type="match status" value="1"/>
</dbReference>
<evidence type="ECO:0000256" key="6">
    <source>
        <dbReference type="ARBA" id="ARBA00022777"/>
    </source>
</evidence>
<keyword evidence="14" id="KW-1185">Reference proteome</keyword>
<evidence type="ECO:0000256" key="2">
    <source>
        <dbReference type="ARBA" id="ARBA00022475"/>
    </source>
</evidence>
<keyword evidence="7 10" id="KW-0067">ATP-binding</keyword>
<evidence type="ECO:0000256" key="9">
    <source>
        <dbReference type="ARBA" id="ARBA00023288"/>
    </source>
</evidence>
<dbReference type="PROSITE" id="PS00107">
    <property type="entry name" value="PROTEIN_KINASE_ATP"/>
    <property type="match status" value="1"/>
</dbReference>
<keyword evidence="8" id="KW-0472">Membrane</keyword>
<accession>A0ABR2SL27</accession>
<dbReference type="Proteomes" id="UP001396334">
    <property type="component" value="Unassembled WGS sequence"/>
</dbReference>
<dbReference type="EMBL" id="JBBPBN010000013">
    <property type="protein sequence ID" value="KAK9025859.1"/>
    <property type="molecule type" value="Genomic_DNA"/>
</dbReference>
<sequence length="385" mass="43376">MYCFSCCMSEEKVSSRRTSSEDDPRTLKAMPTFANISFKSDESRKRYITEEIVKRGNGNNISAKVFNYCDLCTATNNFNPENQLGQGGFGRVYKGQVEDPNQIVAVKQLDRNGYQGNREFLVEVCSTSKFVFRLDTDYVIRNFKGLLFMICMIFDLDFVLVNVFGCLRLCHSDLPSHKKALDWDTRIRVAIGAAKGLEYLHETVDPPVIYRDFKSSNILLDQDFHPKLSDFGLAKIGPTGDKMHVSTRVMGTYGYCAPEYALTGQLTTKSDVYSFGVVFLEIITGRRVIDTSRPTEEQNLVNWAVPLFKDKSKFQQMVDPLLQGNYPNKGLHQALAVAAMCLQDDAAARPVMSDVVTALEYIITGKGPKGEEDIDQEEQEGEKEE</sequence>
<dbReference type="PROSITE" id="PS50011">
    <property type="entry name" value="PROTEIN_KINASE_DOM"/>
    <property type="match status" value="1"/>
</dbReference>
<dbReference type="Gene3D" id="1.10.510.10">
    <property type="entry name" value="Transferase(Phosphotransferase) domain 1"/>
    <property type="match status" value="1"/>
</dbReference>
<comment type="caution">
    <text evidence="13">The sequence shown here is derived from an EMBL/GenBank/DDBJ whole genome shotgun (WGS) entry which is preliminary data.</text>
</comment>
<feature type="binding site" evidence="10">
    <location>
        <position position="107"/>
    </location>
    <ligand>
        <name>ATP</name>
        <dbReference type="ChEBI" id="CHEBI:30616"/>
    </ligand>
</feature>
<dbReference type="InterPro" id="IPR011009">
    <property type="entry name" value="Kinase-like_dom_sf"/>
</dbReference>
<dbReference type="PROSITE" id="PS00108">
    <property type="entry name" value="PROTEIN_KINASE_ST"/>
    <property type="match status" value="1"/>
</dbReference>
<keyword evidence="2" id="KW-1003">Cell membrane</keyword>
<dbReference type="InterPro" id="IPR008271">
    <property type="entry name" value="Ser/Thr_kinase_AS"/>
</dbReference>
<organism evidence="13 14">
    <name type="scientific">Hibiscus sabdariffa</name>
    <name type="common">roselle</name>
    <dbReference type="NCBI Taxonomy" id="183260"/>
    <lineage>
        <taxon>Eukaryota</taxon>
        <taxon>Viridiplantae</taxon>
        <taxon>Streptophyta</taxon>
        <taxon>Embryophyta</taxon>
        <taxon>Tracheophyta</taxon>
        <taxon>Spermatophyta</taxon>
        <taxon>Magnoliopsida</taxon>
        <taxon>eudicotyledons</taxon>
        <taxon>Gunneridae</taxon>
        <taxon>Pentapetalae</taxon>
        <taxon>rosids</taxon>
        <taxon>malvids</taxon>
        <taxon>Malvales</taxon>
        <taxon>Malvaceae</taxon>
        <taxon>Malvoideae</taxon>
        <taxon>Hibiscus</taxon>
    </lineage>
</organism>
<evidence type="ECO:0000313" key="13">
    <source>
        <dbReference type="EMBL" id="KAK9025859.1"/>
    </source>
</evidence>
<dbReference type="SUPFAM" id="SSF56112">
    <property type="entry name" value="Protein kinase-like (PK-like)"/>
    <property type="match status" value="1"/>
</dbReference>
<dbReference type="Gene3D" id="3.30.200.20">
    <property type="entry name" value="Phosphorylase Kinase, domain 1"/>
    <property type="match status" value="1"/>
</dbReference>
<evidence type="ECO:0000256" key="5">
    <source>
        <dbReference type="ARBA" id="ARBA00022741"/>
    </source>
</evidence>
<evidence type="ECO:0000256" key="1">
    <source>
        <dbReference type="ARBA" id="ARBA00004193"/>
    </source>
</evidence>
<keyword evidence="4" id="KW-0808">Transferase</keyword>
<dbReference type="PANTHER" id="PTHR47985:SF39">
    <property type="entry name" value="SERINE_THREONINE-PROTEIN KINASE PBL23-RELATED"/>
    <property type="match status" value="1"/>
</dbReference>
<keyword evidence="6" id="KW-0418">Kinase</keyword>
<comment type="subcellular location">
    <subcellularLocation>
        <location evidence="1">Cell membrane</location>
        <topology evidence="1">Lipid-anchor</topology>
    </subcellularLocation>
</comment>
<evidence type="ECO:0000256" key="3">
    <source>
        <dbReference type="ARBA" id="ARBA00022527"/>
    </source>
</evidence>
<dbReference type="Pfam" id="PF00069">
    <property type="entry name" value="Pkinase"/>
    <property type="match status" value="1"/>
</dbReference>
<feature type="domain" description="Protein kinase" evidence="12">
    <location>
        <begin position="78"/>
        <end position="362"/>
    </location>
</feature>
<evidence type="ECO:0000256" key="11">
    <source>
        <dbReference type="RuleBase" id="RU000304"/>
    </source>
</evidence>
<gene>
    <name evidence="13" type="ORF">V6N11_038714</name>
</gene>
<evidence type="ECO:0000256" key="4">
    <source>
        <dbReference type="ARBA" id="ARBA00022679"/>
    </source>
</evidence>
<evidence type="ECO:0000259" key="12">
    <source>
        <dbReference type="PROSITE" id="PS50011"/>
    </source>
</evidence>